<organism evidence="2 3">
    <name type="scientific">Hevea brasiliensis</name>
    <name type="common">Para rubber tree</name>
    <name type="synonym">Siphonia brasiliensis</name>
    <dbReference type="NCBI Taxonomy" id="3981"/>
    <lineage>
        <taxon>Eukaryota</taxon>
        <taxon>Viridiplantae</taxon>
        <taxon>Streptophyta</taxon>
        <taxon>Embryophyta</taxon>
        <taxon>Tracheophyta</taxon>
        <taxon>Spermatophyta</taxon>
        <taxon>Magnoliopsida</taxon>
        <taxon>eudicotyledons</taxon>
        <taxon>Gunneridae</taxon>
        <taxon>Pentapetalae</taxon>
        <taxon>rosids</taxon>
        <taxon>fabids</taxon>
        <taxon>Malpighiales</taxon>
        <taxon>Euphorbiaceae</taxon>
        <taxon>Crotonoideae</taxon>
        <taxon>Micrandreae</taxon>
        <taxon>Hevea</taxon>
    </lineage>
</organism>
<dbReference type="PANTHER" id="PTHR23418">
    <property type="entry name" value="ACIREDUCTONE DIOXYGENASE"/>
    <property type="match status" value="1"/>
</dbReference>
<dbReference type="Pfam" id="PF03079">
    <property type="entry name" value="ARD"/>
    <property type="match status" value="1"/>
</dbReference>
<evidence type="ECO:0000256" key="1">
    <source>
        <dbReference type="SAM" id="MobiDB-lite"/>
    </source>
</evidence>
<dbReference type="InterPro" id="IPR004313">
    <property type="entry name" value="ARD"/>
</dbReference>
<dbReference type="GO" id="GO:0010309">
    <property type="term" value="F:acireductone dioxygenase [iron(II)-requiring] activity"/>
    <property type="evidence" value="ECO:0007669"/>
    <property type="project" value="InterPro"/>
</dbReference>
<dbReference type="Gene3D" id="2.60.120.10">
    <property type="entry name" value="Jelly Rolls"/>
    <property type="match status" value="1"/>
</dbReference>
<dbReference type="PANTHER" id="PTHR23418:SF4">
    <property type="entry name" value="ACIREDUCTONE DIOXYGENASE 4"/>
    <property type="match status" value="1"/>
</dbReference>
<dbReference type="AlphaFoldDB" id="A0A6A6KMI9"/>
<dbReference type="InterPro" id="IPR011051">
    <property type="entry name" value="RmlC_Cupin_sf"/>
</dbReference>
<dbReference type="EMBL" id="JAAGAX010000015">
    <property type="protein sequence ID" value="KAF2290162.1"/>
    <property type="molecule type" value="Genomic_DNA"/>
</dbReference>
<name>A0A6A6KMI9_HEVBR</name>
<sequence>MPLPSSPLKQRLSRVLTPARSSEDSISISPMAIDAWFMDESSEDQRLPHHRNPQEFVSLDHLAELGVLYWHLNPEDYEDGEELKNQGSEGYNYMDLLDLCPEKVANYEEKLKNFYTEHIHADEEIRYCLTGSGLF</sequence>
<comment type="caution">
    <text evidence="2">The sequence shown here is derived from an EMBL/GenBank/DDBJ whole genome shotgun (WGS) entry which is preliminary data.</text>
</comment>
<evidence type="ECO:0000313" key="2">
    <source>
        <dbReference type="EMBL" id="KAF2290162.1"/>
    </source>
</evidence>
<protein>
    <submittedName>
        <fullName evidence="2">Uncharacterized protein</fullName>
    </submittedName>
</protein>
<evidence type="ECO:0000313" key="3">
    <source>
        <dbReference type="Proteomes" id="UP000467840"/>
    </source>
</evidence>
<reference evidence="2 3" key="1">
    <citation type="journal article" date="2020" name="Mol. Plant">
        <title>The Chromosome-Based Rubber Tree Genome Provides New Insights into Spurge Genome Evolution and Rubber Biosynthesis.</title>
        <authorList>
            <person name="Liu J."/>
            <person name="Shi C."/>
            <person name="Shi C.C."/>
            <person name="Li W."/>
            <person name="Zhang Q.J."/>
            <person name="Zhang Y."/>
            <person name="Li K."/>
            <person name="Lu H.F."/>
            <person name="Shi C."/>
            <person name="Zhu S.T."/>
            <person name="Xiao Z.Y."/>
            <person name="Nan H."/>
            <person name="Yue Y."/>
            <person name="Zhu X.G."/>
            <person name="Wu Y."/>
            <person name="Hong X.N."/>
            <person name="Fan G.Y."/>
            <person name="Tong Y."/>
            <person name="Zhang D."/>
            <person name="Mao C.L."/>
            <person name="Liu Y.L."/>
            <person name="Hao S.J."/>
            <person name="Liu W.Q."/>
            <person name="Lv M.Q."/>
            <person name="Zhang H.B."/>
            <person name="Liu Y."/>
            <person name="Hu-Tang G.R."/>
            <person name="Wang J.P."/>
            <person name="Wang J.H."/>
            <person name="Sun Y.H."/>
            <person name="Ni S.B."/>
            <person name="Chen W.B."/>
            <person name="Zhang X.C."/>
            <person name="Jiao Y.N."/>
            <person name="Eichler E.E."/>
            <person name="Li G.H."/>
            <person name="Liu X."/>
            <person name="Gao L.Z."/>
        </authorList>
    </citation>
    <scope>NUCLEOTIDE SEQUENCE [LARGE SCALE GENOMIC DNA]</scope>
    <source>
        <strain evidence="3">cv. GT1</strain>
        <tissue evidence="2">Leaf</tissue>
    </source>
</reference>
<keyword evidence="3" id="KW-1185">Reference proteome</keyword>
<proteinExistence type="predicted"/>
<dbReference type="InterPro" id="IPR014710">
    <property type="entry name" value="RmlC-like_jellyroll"/>
</dbReference>
<gene>
    <name evidence="2" type="ORF">GH714_003785</name>
</gene>
<dbReference type="GO" id="GO:0006555">
    <property type="term" value="P:methionine metabolic process"/>
    <property type="evidence" value="ECO:0007669"/>
    <property type="project" value="TreeGrafter"/>
</dbReference>
<accession>A0A6A6KMI9</accession>
<dbReference type="Proteomes" id="UP000467840">
    <property type="component" value="Chromosome 2"/>
</dbReference>
<dbReference type="SUPFAM" id="SSF51182">
    <property type="entry name" value="RmlC-like cupins"/>
    <property type="match status" value="1"/>
</dbReference>
<feature type="region of interest" description="Disordered" evidence="1">
    <location>
        <begin position="1"/>
        <end position="24"/>
    </location>
</feature>